<reference evidence="1" key="1">
    <citation type="submission" date="2013-07" db="EMBL/GenBank/DDBJ databases">
        <authorList>
            <person name="McIlroy S."/>
        </authorList>
    </citation>
    <scope>NUCLEOTIDE SEQUENCE [LARGE SCALE GENOMIC DNA]</scope>
    <source>
        <strain evidence="1">Run_A_D11</strain>
    </source>
</reference>
<dbReference type="Proteomes" id="UP000035760">
    <property type="component" value="Unassembled WGS sequence"/>
</dbReference>
<organism evidence="1 2">
    <name type="scientific">Candidatus Competibacter denitrificans Run_A_D11</name>
    <dbReference type="NCBI Taxonomy" id="1400863"/>
    <lineage>
        <taxon>Bacteria</taxon>
        <taxon>Pseudomonadati</taxon>
        <taxon>Pseudomonadota</taxon>
        <taxon>Gammaproteobacteria</taxon>
        <taxon>Candidatus Competibacteraceae</taxon>
        <taxon>Candidatus Competibacter</taxon>
    </lineage>
</organism>
<accession>W6M6W1</accession>
<reference evidence="1" key="2">
    <citation type="submission" date="2014-03" db="EMBL/GenBank/DDBJ databases">
        <title>Candidatus Competibacter-lineage genomes retrieved from metagenomes reveal functional metabolic diversity.</title>
        <authorList>
            <person name="McIlroy S.J."/>
            <person name="Albertsen M."/>
            <person name="Andresen E.K."/>
            <person name="Saunders A.M."/>
            <person name="Kristiansen R."/>
            <person name="Stokholm-Bjerregaard M."/>
            <person name="Nielsen K.L."/>
            <person name="Nielsen P.H."/>
        </authorList>
    </citation>
    <scope>NUCLEOTIDE SEQUENCE</scope>
    <source>
        <strain evidence="1">Run_A_D11</strain>
    </source>
</reference>
<protein>
    <submittedName>
        <fullName evidence="1">Uncharacterized protein</fullName>
    </submittedName>
</protein>
<evidence type="ECO:0000313" key="1">
    <source>
        <dbReference type="EMBL" id="CDI01445.1"/>
    </source>
</evidence>
<dbReference type="AlphaFoldDB" id="W6M6W1"/>
<evidence type="ECO:0000313" key="2">
    <source>
        <dbReference type="Proteomes" id="UP000035760"/>
    </source>
</evidence>
<keyword evidence="2" id="KW-1185">Reference proteome</keyword>
<dbReference type="EMBL" id="CBTJ020000020">
    <property type="protein sequence ID" value="CDI01445.1"/>
    <property type="molecule type" value="Genomic_DNA"/>
</dbReference>
<gene>
    <name evidence="1" type="ORF">BN873_150233</name>
</gene>
<comment type="caution">
    <text evidence="1">The sequence shown here is derived from an EMBL/GenBank/DDBJ whole genome shotgun (WGS) entry which is preliminary data.</text>
</comment>
<sequence length="64" mass="7576">MDNFLGAKSYPHSYPQILVSYPQKWQSYPQSYPQGIFRSFSNYSQYLAKKCVFDTVNFSTPLFY</sequence>
<name>W6M6W1_9GAMM</name>
<dbReference type="STRING" id="1400863.BN873_150233"/>
<proteinExistence type="predicted"/>